<comment type="caution">
    <text evidence="2">The sequence shown here is derived from an EMBL/GenBank/DDBJ whole genome shotgun (WGS) entry which is preliminary data.</text>
</comment>
<dbReference type="Gene3D" id="2.120.10.10">
    <property type="match status" value="1"/>
</dbReference>
<sequence length="392" mass="41792">MTPEEIAAGMTGRLAPEGAGIEAALLPSPAVQNHAGFLAELPGGAVICAWFGGSLEGKSDICIRASLLLPGAAQWGPVATLSHDPGRSEQNPVIFAAPDGRVWLFHTAQEAGDQDGCRIRMAQLSIEGTDIRAAPGRFLDLPRGAFTRAPLRVLPDGGWLLPLFLCVPQQGHRWTGSHDISAMAISRDEGQSWELRPMEGSTGCVHPCPLPGAAGLVAFFRRRQADHVFRAEGTADGRGWSAPHPTDLLNNNSSLAAIRLAEGEVAVLCNPVNAAMSQSRRASLYDELGGTDARPDADTAGGCVPVWGVERAPLVLALSRDEGASFPERFLVADGPGTCLSNNSLDGRNRELSYPWLLETGDGALHLCYTLHRRAIRHLRLAPGWRAQLPRA</sequence>
<protein>
    <submittedName>
        <fullName evidence="2">Exo-alpha-sialidase</fullName>
    </submittedName>
</protein>
<evidence type="ECO:0000313" key="3">
    <source>
        <dbReference type="Proteomes" id="UP000609121"/>
    </source>
</evidence>
<name>A0A8J6YWN2_9RHOB</name>
<reference evidence="2" key="1">
    <citation type="submission" date="2020-09" db="EMBL/GenBank/DDBJ databases">
        <title>A novel bacterium of genus Mangrovicoccus, isolated from South China Sea.</title>
        <authorList>
            <person name="Huang H."/>
            <person name="Mo K."/>
            <person name="Hu Y."/>
        </authorList>
    </citation>
    <scope>NUCLEOTIDE SEQUENCE</scope>
    <source>
        <strain evidence="2">HB182678</strain>
    </source>
</reference>
<dbReference type="AlphaFoldDB" id="A0A8J6YWN2"/>
<evidence type="ECO:0000259" key="1">
    <source>
        <dbReference type="Pfam" id="PF13088"/>
    </source>
</evidence>
<dbReference type="SUPFAM" id="SSF50939">
    <property type="entry name" value="Sialidases"/>
    <property type="match status" value="1"/>
</dbReference>
<dbReference type="EMBL" id="JACVXA010000104">
    <property type="protein sequence ID" value="MBE3640548.1"/>
    <property type="molecule type" value="Genomic_DNA"/>
</dbReference>
<dbReference type="PANTHER" id="PTHR43752">
    <property type="entry name" value="BNR/ASP-BOX REPEAT FAMILY PROTEIN"/>
    <property type="match status" value="1"/>
</dbReference>
<dbReference type="InterPro" id="IPR011040">
    <property type="entry name" value="Sialidase"/>
</dbReference>
<dbReference type="PANTHER" id="PTHR43752:SF2">
    <property type="entry name" value="BNR_ASP-BOX REPEAT FAMILY PROTEIN"/>
    <property type="match status" value="1"/>
</dbReference>
<keyword evidence="3" id="KW-1185">Reference proteome</keyword>
<dbReference type="InterPro" id="IPR036278">
    <property type="entry name" value="Sialidase_sf"/>
</dbReference>
<proteinExistence type="predicted"/>
<evidence type="ECO:0000313" key="2">
    <source>
        <dbReference type="EMBL" id="MBE3640548.1"/>
    </source>
</evidence>
<feature type="domain" description="Sialidase" evidence="1">
    <location>
        <begin position="45"/>
        <end position="367"/>
    </location>
</feature>
<dbReference type="Pfam" id="PF13088">
    <property type="entry name" value="BNR_2"/>
    <property type="match status" value="1"/>
</dbReference>
<gene>
    <name evidence="2" type="ORF">ICN82_20285</name>
</gene>
<accession>A0A8J6YWN2</accession>
<dbReference type="Proteomes" id="UP000609121">
    <property type="component" value="Unassembled WGS sequence"/>
</dbReference>
<dbReference type="CDD" id="cd15482">
    <property type="entry name" value="Sialidase_non-viral"/>
    <property type="match status" value="1"/>
</dbReference>
<organism evidence="2 3">
    <name type="scientific">Mangrovicoccus algicola</name>
    <dbReference type="NCBI Taxonomy" id="2771008"/>
    <lineage>
        <taxon>Bacteria</taxon>
        <taxon>Pseudomonadati</taxon>
        <taxon>Pseudomonadota</taxon>
        <taxon>Alphaproteobacteria</taxon>
        <taxon>Rhodobacterales</taxon>
        <taxon>Paracoccaceae</taxon>
        <taxon>Mangrovicoccus</taxon>
    </lineage>
</organism>
<dbReference type="RefSeq" id="WP_193186902.1">
    <property type="nucleotide sequence ID" value="NZ_JACVXA010000104.1"/>
</dbReference>